<dbReference type="PANTHER" id="PTHR23320">
    <property type="entry name" value="MEMBRANE-SPANNING 4-DOMAINS SUBFAMILY A MS4A -RELATED"/>
    <property type="match status" value="1"/>
</dbReference>
<feature type="compositionally biased region" description="Polar residues" evidence="6">
    <location>
        <begin position="1"/>
        <end position="12"/>
    </location>
</feature>
<feature type="transmembrane region" description="Helical" evidence="7">
    <location>
        <begin position="92"/>
        <end position="114"/>
    </location>
</feature>
<name>A0A9J8AHS2_CYPCA</name>
<dbReference type="GeneTree" id="ENSGT00940000163727"/>
<reference evidence="8" key="1">
    <citation type="submission" date="2025-08" db="UniProtKB">
        <authorList>
            <consortium name="Ensembl"/>
        </authorList>
    </citation>
    <scope>IDENTIFICATION</scope>
</reference>
<evidence type="ECO:0000256" key="1">
    <source>
        <dbReference type="ARBA" id="ARBA00004141"/>
    </source>
</evidence>
<keyword evidence="4 7" id="KW-1133">Transmembrane helix</keyword>
<dbReference type="Pfam" id="PF04103">
    <property type="entry name" value="CD20"/>
    <property type="match status" value="1"/>
</dbReference>
<evidence type="ECO:0000256" key="6">
    <source>
        <dbReference type="SAM" id="MobiDB-lite"/>
    </source>
</evidence>
<evidence type="ECO:0000313" key="8">
    <source>
        <dbReference type="Ensembl" id="ENSCCRP00000144442.1"/>
    </source>
</evidence>
<proteinExistence type="inferred from homology"/>
<evidence type="ECO:0000256" key="3">
    <source>
        <dbReference type="ARBA" id="ARBA00022692"/>
    </source>
</evidence>
<feature type="transmembrane region" description="Helical" evidence="7">
    <location>
        <begin position="120"/>
        <end position="141"/>
    </location>
</feature>
<comment type="subcellular location">
    <subcellularLocation>
        <location evidence="1">Membrane</location>
        <topology evidence="1">Multi-pass membrane protein</topology>
    </subcellularLocation>
</comment>
<feature type="transmembrane region" description="Helical" evidence="7">
    <location>
        <begin position="198"/>
        <end position="220"/>
    </location>
</feature>
<keyword evidence="3 7" id="KW-0812">Transmembrane</keyword>
<dbReference type="PANTHER" id="PTHR23320:SF128">
    <property type="entry name" value="MEMBRANE-SPANNING 4-DOMAINS SUBFAMILY A MEMBER 4A"/>
    <property type="match status" value="1"/>
</dbReference>
<keyword evidence="9" id="KW-1185">Reference proteome</keyword>
<dbReference type="GO" id="GO:0016020">
    <property type="term" value="C:membrane"/>
    <property type="evidence" value="ECO:0007669"/>
    <property type="project" value="UniProtKB-SubCell"/>
</dbReference>
<feature type="transmembrane region" description="Helical" evidence="7">
    <location>
        <begin position="162"/>
        <end position="186"/>
    </location>
</feature>
<dbReference type="OMA" id="AFACKST"/>
<dbReference type="Proteomes" id="UP001108240">
    <property type="component" value="Unplaced"/>
</dbReference>
<evidence type="ECO:0000313" key="9">
    <source>
        <dbReference type="Proteomes" id="UP001108240"/>
    </source>
</evidence>
<organism evidence="8 9">
    <name type="scientific">Cyprinus carpio carpio</name>
    <dbReference type="NCBI Taxonomy" id="630221"/>
    <lineage>
        <taxon>Eukaryota</taxon>
        <taxon>Metazoa</taxon>
        <taxon>Chordata</taxon>
        <taxon>Craniata</taxon>
        <taxon>Vertebrata</taxon>
        <taxon>Euteleostomi</taxon>
        <taxon>Actinopterygii</taxon>
        <taxon>Neopterygii</taxon>
        <taxon>Teleostei</taxon>
        <taxon>Ostariophysi</taxon>
        <taxon>Cypriniformes</taxon>
        <taxon>Cyprinidae</taxon>
        <taxon>Cyprininae</taxon>
        <taxon>Cyprinus</taxon>
    </lineage>
</organism>
<feature type="region of interest" description="Disordered" evidence="6">
    <location>
        <begin position="1"/>
        <end position="21"/>
    </location>
</feature>
<dbReference type="InterPro" id="IPR030417">
    <property type="entry name" value="MS4A"/>
</dbReference>
<dbReference type="AlphaFoldDB" id="A0A9J8AHS2"/>
<evidence type="ECO:0000256" key="4">
    <source>
        <dbReference type="ARBA" id="ARBA00022989"/>
    </source>
</evidence>
<evidence type="ECO:0000256" key="7">
    <source>
        <dbReference type="SAM" id="Phobius"/>
    </source>
</evidence>
<dbReference type="InterPro" id="IPR007237">
    <property type="entry name" value="CD20-like"/>
</dbReference>
<sequence>MLHLSGSSQSTHIKIHQKSDQTSTSTHLISFQVKTLPRMESSKFMSNDKATVIIQVNPQVKQHNVIHDDEQQARGAYHNTALKGFFKAQPKALGTVQIMTGVVIFLFGIVNTAISTFHPSILIFSGITYWGSLIYIIAGSLSVAAQNKLHLCVVKASLGMNVISAMTAATAITVMGIEILFFLMPYQSSISVRLLNRYYMGITGVLLVFSILQFIISIFISGFACKATSNTDSTVVNVALNQGY</sequence>
<evidence type="ECO:0000256" key="5">
    <source>
        <dbReference type="ARBA" id="ARBA00023136"/>
    </source>
</evidence>
<keyword evidence="5 7" id="KW-0472">Membrane</keyword>
<reference evidence="8" key="2">
    <citation type="submission" date="2025-09" db="UniProtKB">
        <authorList>
            <consortium name="Ensembl"/>
        </authorList>
    </citation>
    <scope>IDENTIFICATION</scope>
</reference>
<comment type="similarity">
    <text evidence="2">Belongs to the MS4A family.</text>
</comment>
<dbReference type="Ensembl" id="ENSCCRT00000177460.1">
    <property type="protein sequence ID" value="ENSCCRP00000144442.1"/>
    <property type="gene ID" value="ENSCCRG00000064986.1"/>
</dbReference>
<protein>
    <submittedName>
        <fullName evidence="8">Si:dkey-174k12.3</fullName>
    </submittedName>
</protein>
<accession>A0A9J8AHS2</accession>
<evidence type="ECO:0000256" key="2">
    <source>
        <dbReference type="ARBA" id="ARBA00009565"/>
    </source>
</evidence>